<dbReference type="AlphaFoldDB" id="A0A484H6Q4"/>
<accession>A0A484H6Q4</accession>
<dbReference type="InterPro" id="IPR023214">
    <property type="entry name" value="HAD_sf"/>
</dbReference>
<dbReference type="SFLD" id="SFLDS00003">
    <property type="entry name" value="Haloacid_Dehalogenase"/>
    <property type="match status" value="1"/>
</dbReference>
<dbReference type="PANTHER" id="PTHR43611">
    <property type="entry name" value="ALPHA-D-GLUCOSE 1-PHOSPHATE PHOSPHATASE"/>
    <property type="match status" value="1"/>
</dbReference>
<proteinExistence type="predicted"/>
<gene>
    <name evidence="1" type="ORF">RIEGSTA812A_PEG_757</name>
</gene>
<dbReference type="EMBL" id="LR026963">
    <property type="protein sequence ID" value="VBB69284.1"/>
    <property type="molecule type" value="Genomic_DNA"/>
</dbReference>
<dbReference type="Pfam" id="PF13242">
    <property type="entry name" value="Hydrolase_like"/>
    <property type="match status" value="1"/>
</dbReference>
<reference evidence="1" key="1">
    <citation type="submission" date="2018-10" db="EMBL/GenBank/DDBJ databases">
        <authorList>
            <person name="Gruber-Vodicka H."/>
            <person name="Jaeckle O."/>
        </authorList>
    </citation>
    <scope>NUCLEOTIDE SEQUENCE</scope>
</reference>
<name>A0A484H6Q4_9ZZZZ</name>
<organism evidence="1">
    <name type="scientific">invertebrate metagenome</name>
    <dbReference type="NCBI Taxonomy" id="1711999"/>
    <lineage>
        <taxon>unclassified sequences</taxon>
        <taxon>metagenomes</taxon>
        <taxon>organismal metagenomes</taxon>
    </lineage>
</organism>
<dbReference type="Gene3D" id="3.40.50.1000">
    <property type="entry name" value="HAD superfamily/HAD-like"/>
    <property type="match status" value="1"/>
</dbReference>
<dbReference type="PANTHER" id="PTHR43611:SF3">
    <property type="entry name" value="FLAVIN MONONUCLEOTIDE HYDROLASE 1, CHLOROPLATIC"/>
    <property type="match status" value="1"/>
</dbReference>
<protein>
    <submittedName>
        <fullName evidence="1">L-2-haloalkanoic acid dehalogenase</fullName>
    </submittedName>
</protein>
<dbReference type="SUPFAM" id="SSF56784">
    <property type="entry name" value="HAD-like"/>
    <property type="match status" value="1"/>
</dbReference>
<dbReference type="SFLD" id="SFLDG01129">
    <property type="entry name" value="C1.5:_HAD__Beta-PGM__Phosphata"/>
    <property type="match status" value="1"/>
</dbReference>
<dbReference type="InterPro" id="IPR036412">
    <property type="entry name" value="HAD-like_sf"/>
</dbReference>
<evidence type="ECO:0000313" key="1">
    <source>
        <dbReference type="EMBL" id="VBB69284.1"/>
    </source>
</evidence>
<sequence length="235" mass="25652">MYTPVVFFDIGATLIEGPAFTPAQQIATRLGFSDTTRRRLDQQLLTSMINTPDALVALLMSAYAVPAKTAADLATMIWQSQIEGPKTVPGGMELLSALRATGIQYGFISNIWFPYATTFARLYGKLAETDLAFFSFRAGLMKPDLGLFQKAIATANCLPRACIMIGDSYDSDIRPAIALGMQTVWFLCRPAKEQLGLERVRQKIFPTPNKVVSSLIGLNVATVVSLTTEAKMPCN</sequence>